<dbReference type="SUPFAM" id="SSF52980">
    <property type="entry name" value="Restriction endonuclease-like"/>
    <property type="match status" value="1"/>
</dbReference>
<dbReference type="InterPro" id="IPR011335">
    <property type="entry name" value="Restrct_endonuc-II-like"/>
</dbReference>
<evidence type="ECO:0000313" key="3">
    <source>
        <dbReference type="Proteomes" id="UP000292027"/>
    </source>
</evidence>
<name>A0A4Q7X8F7_9ACTN</name>
<sequence length="344" mass="37985">MNPSRVGYPQVRGRGMRGRAWGIDAGGVNPELGRVAVGQGGVVSRAQAISAGYTPEQIRERLSDGRWERVRRGQYAERVDLGRLEPWEQELFRHRRLVHAAMNAMQPGSAVVSHHSALVLQRIPVWRADLAEVQLTRTNGRGEVKAGVRHHQGRLTPADLTQVAGLAVTSVPRAVVETASTTSFEAAVVSIDAALRRPEVSAGELRRLLTVTDCWPGGPTIRLALAFADPLAESVGESRLRVLMHNEGLPPPVLQAVFEDDAGFIGRVDFYFPDYNTVVEFDGLMKYADGSQYTLIQEKIREDRLRALGLQVVRLRWVDLAHPARTALAIRKAFDTSRRTRLAG</sequence>
<evidence type="ECO:0000313" key="2">
    <source>
        <dbReference type="EMBL" id="RZU18759.1"/>
    </source>
</evidence>
<comment type="caution">
    <text evidence="2">The sequence shown here is derived from an EMBL/GenBank/DDBJ whole genome shotgun (WGS) entry which is preliminary data.</text>
</comment>
<dbReference type="Proteomes" id="UP000292027">
    <property type="component" value="Unassembled WGS sequence"/>
</dbReference>
<proteinExistence type="predicted"/>
<dbReference type="AlphaFoldDB" id="A0A4Q7X8F7"/>
<gene>
    <name evidence="2" type="ORF">EV645_0958</name>
</gene>
<organism evidence="2 3">
    <name type="scientific">Kribbella rubisoli</name>
    <dbReference type="NCBI Taxonomy" id="3075929"/>
    <lineage>
        <taxon>Bacteria</taxon>
        <taxon>Bacillati</taxon>
        <taxon>Actinomycetota</taxon>
        <taxon>Actinomycetes</taxon>
        <taxon>Propionibacteriales</taxon>
        <taxon>Kribbellaceae</taxon>
        <taxon>Kribbella</taxon>
    </lineage>
</organism>
<feature type="domain" description="AbiEi antitoxin N-terminal" evidence="1">
    <location>
        <begin position="36"/>
        <end position="76"/>
    </location>
</feature>
<keyword evidence="3" id="KW-1185">Reference proteome</keyword>
<dbReference type="Pfam" id="PF13338">
    <property type="entry name" value="AbiEi_4"/>
    <property type="match status" value="1"/>
</dbReference>
<evidence type="ECO:0000259" key="1">
    <source>
        <dbReference type="Pfam" id="PF13338"/>
    </source>
</evidence>
<protein>
    <submittedName>
        <fullName evidence="2">AbiEi antitoxin of type IV toxin-antitoxin system</fullName>
    </submittedName>
</protein>
<dbReference type="EMBL" id="SHKR01000011">
    <property type="protein sequence ID" value="RZU18759.1"/>
    <property type="molecule type" value="Genomic_DNA"/>
</dbReference>
<reference evidence="2 3" key="1">
    <citation type="journal article" date="2015" name="Stand. Genomic Sci.">
        <title>Genomic Encyclopedia of Bacterial and Archaeal Type Strains, Phase III: the genomes of soil and plant-associated and newly described type strains.</title>
        <authorList>
            <person name="Whitman W.B."/>
            <person name="Woyke T."/>
            <person name="Klenk H.P."/>
            <person name="Zhou Y."/>
            <person name="Lilburn T.G."/>
            <person name="Beck B.J."/>
            <person name="De Vos P."/>
            <person name="Vandamme P."/>
            <person name="Eisen J.A."/>
            <person name="Garrity G."/>
            <person name="Hugenholtz P."/>
            <person name="Kyrpides N.C."/>
        </authorList>
    </citation>
    <scope>NUCLEOTIDE SEQUENCE [LARGE SCALE GENOMIC DNA]</scope>
    <source>
        <strain evidence="2 3">VKM Ac-2540</strain>
    </source>
</reference>
<dbReference type="InterPro" id="IPR025159">
    <property type="entry name" value="AbiEi_N"/>
</dbReference>
<accession>A0A4Q7X8F7</accession>